<organism evidence="2 3">
    <name type="scientific">Protopolystoma xenopodis</name>
    <dbReference type="NCBI Taxonomy" id="117903"/>
    <lineage>
        <taxon>Eukaryota</taxon>
        <taxon>Metazoa</taxon>
        <taxon>Spiralia</taxon>
        <taxon>Lophotrochozoa</taxon>
        <taxon>Platyhelminthes</taxon>
        <taxon>Monogenea</taxon>
        <taxon>Polyopisthocotylea</taxon>
        <taxon>Polystomatidea</taxon>
        <taxon>Polystomatidae</taxon>
        <taxon>Protopolystoma</taxon>
    </lineage>
</organism>
<sequence>MPIRPELESGGDLREMEEFYQTGCGRLGAQMELTFPNDYAAGGHKLRQAPSGAEADTSSGRSLIWDSQTNARPAPEDREKGGPMVRIRHTPKVRSGGIRDVGSEGSALNRNTIVPGVELLEMTRLNEELVALRTLFCYALLLNP</sequence>
<dbReference type="EMBL" id="CAAALY010019416">
    <property type="protein sequence ID" value="VEL13929.1"/>
    <property type="molecule type" value="Genomic_DNA"/>
</dbReference>
<evidence type="ECO:0000256" key="1">
    <source>
        <dbReference type="SAM" id="MobiDB-lite"/>
    </source>
</evidence>
<accession>A0A448WKF0</accession>
<name>A0A448WKF0_9PLAT</name>
<comment type="caution">
    <text evidence="2">The sequence shown here is derived from an EMBL/GenBank/DDBJ whole genome shotgun (WGS) entry which is preliminary data.</text>
</comment>
<gene>
    <name evidence="2" type="ORF">PXEA_LOCUS7369</name>
</gene>
<evidence type="ECO:0000313" key="2">
    <source>
        <dbReference type="EMBL" id="VEL13929.1"/>
    </source>
</evidence>
<feature type="region of interest" description="Disordered" evidence="1">
    <location>
        <begin position="40"/>
        <end position="85"/>
    </location>
</feature>
<protein>
    <submittedName>
        <fullName evidence="2">Uncharacterized protein</fullName>
    </submittedName>
</protein>
<reference evidence="2" key="1">
    <citation type="submission" date="2018-11" db="EMBL/GenBank/DDBJ databases">
        <authorList>
            <consortium name="Pathogen Informatics"/>
        </authorList>
    </citation>
    <scope>NUCLEOTIDE SEQUENCE</scope>
</reference>
<keyword evidence="3" id="KW-1185">Reference proteome</keyword>
<dbReference type="AlphaFoldDB" id="A0A448WKF0"/>
<proteinExistence type="predicted"/>
<evidence type="ECO:0000313" key="3">
    <source>
        <dbReference type="Proteomes" id="UP000784294"/>
    </source>
</evidence>
<feature type="compositionally biased region" description="Polar residues" evidence="1">
    <location>
        <begin position="56"/>
        <end position="71"/>
    </location>
</feature>
<dbReference type="Proteomes" id="UP000784294">
    <property type="component" value="Unassembled WGS sequence"/>
</dbReference>